<reference evidence="6 7" key="1">
    <citation type="submission" date="2011-10" db="EMBL/GenBank/DDBJ databases">
        <authorList>
            <person name="Genoscope - CEA"/>
        </authorList>
    </citation>
    <scope>NUCLEOTIDE SEQUENCE [LARGE SCALE GENOMIC DNA]</scope>
    <source>
        <strain evidence="6 7">RCC 1105</strain>
    </source>
</reference>
<feature type="region of interest" description="Disordered" evidence="4">
    <location>
        <begin position="510"/>
        <end position="562"/>
    </location>
</feature>
<sequence>MPLMPRKFDQHFVFSFALSLSLGAIYENCRVFNFDIDILLFSSSIFFFFSQPTGAQPEQYETARMMELRRVYQRAISVPTQSLESLVTDYEAFENSYDKKFARTLLAESTPKIFACKTAYKEREALNAALFEGLGYDLRVHKNGIAVGDPVHTTKAADCHLDAFRRFIAWEKTNPQKLEAVGIVSIAAAKKAAADKLEEEPPRVRERIALAYEKCLLTCENYPEVWLEYSHWHESAGRAGDAAEILSRARIVLPGSIMLLLAAADLEESQQNFEGMKAVYESYMGSYEEKREAEKAAAGGEGTIVKMMDDDTSVVYAEYIRACRRSDSQASSRKAFLRARKAPGCSWLVYAAAALVEWRYDEADKPCRNVFELGLKTYMDVPAYVLTYTNHLISLGDVGNTRVVFERALSVGKPDVSIFDAFVKFEHEYGSYESFRAAEIRRSEFLEPSAAASMIDPGIFSRMTVAKLVANVFERHNFIPDVAPLRSESLSHYAKLGVSSIRKHIAMSVASGKKEISRPKPPPPPKAPKGAPPPPPKVVSAEAPSSSALHDAKTTTAPRAAPPSIGLSALPVVVAPHLPETLRELFNKLPGPVAFAKMPAPRVDAVLDALKNADLTIEGKAELLAQMQGKDTRPQSMGSKRTATQMMTPDMMTGGEPSSSFRMPTKDVFRERQSKMQKASAEYQ</sequence>
<organism evidence="6 7">
    <name type="scientific">Bathycoccus prasinos</name>
    <dbReference type="NCBI Taxonomy" id="41875"/>
    <lineage>
        <taxon>Eukaryota</taxon>
        <taxon>Viridiplantae</taxon>
        <taxon>Chlorophyta</taxon>
        <taxon>Mamiellophyceae</taxon>
        <taxon>Mamiellales</taxon>
        <taxon>Bathycoccaceae</taxon>
        <taxon>Bathycoccus</taxon>
    </lineage>
</organism>
<keyword evidence="3" id="KW-0539">Nucleus</keyword>
<feature type="domain" description="Suppressor of forked" evidence="5">
    <location>
        <begin position="59"/>
        <end position="449"/>
    </location>
</feature>
<evidence type="ECO:0000313" key="6">
    <source>
        <dbReference type="EMBL" id="CCO14248.1"/>
    </source>
</evidence>
<dbReference type="GO" id="GO:0003729">
    <property type="term" value="F:mRNA binding"/>
    <property type="evidence" value="ECO:0007669"/>
    <property type="project" value="TreeGrafter"/>
</dbReference>
<evidence type="ECO:0000313" key="7">
    <source>
        <dbReference type="Proteomes" id="UP000198341"/>
    </source>
</evidence>
<feature type="region of interest" description="Disordered" evidence="4">
    <location>
        <begin position="628"/>
        <end position="663"/>
    </location>
</feature>
<dbReference type="eggNOG" id="KOG1914">
    <property type="taxonomic scope" value="Eukaryota"/>
</dbReference>
<comment type="subcellular location">
    <subcellularLocation>
        <location evidence="1">Nucleus</location>
    </subcellularLocation>
</comment>
<feature type="compositionally biased region" description="Polar residues" evidence="4">
    <location>
        <begin position="634"/>
        <end position="647"/>
    </location>
</feature>
<keyword evidence="7" id="KW-1185">Reference proteome</keyword>
<name>K8EYA4_9CHLO</name>
<evidence type="ECO:0000256" key="3">
    <source>
        <dbReference type="ARBA" id="ARBA00023242"/>
    </source>
</evidence>
<dbReference type="SUPFAM" id="SSF48452">
    <property type="entry name" value="TPR-like"/>
    <property type="match status" value="1"/>
</dbReference>
<gene>
    <name evidence="6" type="ORF">Bathy01g04770</name>
</gene>
<dbReference type="AlphaFoldDB" id="K8EYA4"/>
<keyword evidence="2" id="KW-0677">Repeat</keyword>
<proteinExistence type="predicted"/>
<dbReference type="SMART" id="SM00386">
    <property type="entry name" value="HAT"/>
    <property type="match status" value="5"/>
</dbReference>
<dbReference type="STRING" id="41875.K8EYA4"/>
<dbReference type="InterPro" id="IPR003107">
    <property type="entry name" value="HAT"/>
</dbReference>
<evidence type="ECO:0000259" key="5">
    <source>
        <dbReference type="Pfam" id="PF05843"/>
    </source>
</evidence>
<accession>K8EYA4</accession>
<dbReference type="GeneID" id="19018212"/>
<dbReference type="Pfam" id="PF05843">
    <property type="entry name" value="Suf"/>
    <property type="match status" value="1"/>
</dbReference>
<dbReference type="OrthoDB" id="26282at2759"/>
<dbReference type="KEGG" id="bpg:Bathy01g04770"/>
<dbReference type="PANTHER" id="PTHR19980">
    <property type="entry name" value="RNA CLEAVAGE STIMULATION FACTOR"/>
    <property type="match status" value="1"/>
</dbReference>
<dbReference type="PANTHER" id="PTHR19980:SF0">
    <property type="entry name" value="CLEAVAGE STIMULATION FACTOR SUBUNIT 3"/>
    <property type="match status" value="1"/>
</dbReference>
<evidence type="ECO:0000256" key="4">
    <source>
        <dbReference type="SAM" id="MobiDB-lite"/>
    </source>
</evidence>
<dbReference type="GO" id="GO:0031124">
    <property type="term" value="P:mRNA 3'-end processing"/>
    <property type="evidence" value="ECO:0007669"/>
    <property type="project" value="InterPro"/>
</dbReference>
<evidence type="ECO:0000256" key="1">
    <source>
        <dbReference type="ARBA" id="ARBA00004123"/>
    </source>
</evidence>
<dbReference type="GO" id="GO:0005634">
    <property type="term" value="C:nucleus"/>
    <property type="evidence" value="ECO:0007669"/>
    <property type="project" value="UniProtKB-SubCell"/>
</dbReference>
<feature type="compositionally biased region" description="Pro residues" evidence="4">
    <location>
        <begin position="519"/>
        <end position="537"/>
    </location>
</feature>
<dbReference type="RefSeq" id="XP_007515369.1">
    <property type="nucleotide sequence ID" value="XM_007515307.1"/>
</dbReference>
<dbReference type="InterPro" id="IPR008847">
    <property type="entry name" value="Suf"/>
</dbReference>
<dbReference type="Proteomes" id="UP000198341">
    <property type="component" value="Chromosome 1"/>
</dbReference>
<feature type="compositionally biased region" description="Low complexity" evidence="4">
    <location>
        <begin position="538"/>
        <end position="562"/>
    </location>
</feature>
<evidence type="ECO:0000256" key="2">
    <source>
        <dbReference type="ARBA" id="ARBA00022737"/>
    </source>
</evidence>
<dbReference type="InterPro" id="IPR045243">
    <property type="entry name" value="Rna14-like"/>
</dbReference>
<dbReference type="Gene3D" id="1.25.40.1040">
    <property type="match status" value="1"/>
</dbReference>
<dbReference type="InterPro" id="IPR011990">
    <property type="entry name" value="TPR-like_helical_dom_sf"/>
</dbReference>
<protein>
    <recommendedName>
        <fullName evidence="5">Suppressor of forked domain-containing protein</fullName>
    </recommendedName>
</protein>
<dbReference type="EMBL" id="FO082278">
    <property type="protein sequence ID" value="CCO14248.1"/>
    <property type="molecule type" value="Genomic_DNA"/>
</dbReference>